<sequence>MPEGPCCNRWGRVRGVGEADTCEALLYGGPLGTSLAHFTRVNIGPHVASSANWGGLSPGLKAMKKDEGDDTGATGFKILVMIGSVSMVSVCTVIGQHLVRSPEGQRFSFLAGGRHPGCRAHLTTTHNNSRNSHLSDKVTHLTFHHNLEQRLGRISFPGEDGGVWEKCGRASLVLEAERESHGAVGLCYIMQNVNMNSLVGKHIFSLIYRASSLCQLRQDYGQLHKHFTDKDGQLFTDEAKVLLAGATVRVCERERNNASQGSDLHYKRSPMQQQDVFKKTKKQFDSNLCAFFFADDVPPYFKTEPVRSQLHLERNRLVLTCMAEGSWPLEFKWIHNTTELTRFSLEYKYLIPSLDRSHAGFYRCIVRNRVGALLQRRTEVQVACKYSHGMQAQPSYAHYPAFPGSFLMHCGNHGNNTALSVKAARCNVSEQEADCKPPWAPKVRLKKEKGKFVAVTLCTLSFSHSVLFFFCLCILFVCVPVVMGSFEEGERTQSVSQGEGAVIPAPRIRSFPQPQVTWFRDGRKIPPSSRIAITLDNTLVILSTVAPDDGRYYVQAVNDKNGENKTSQPITLSVENVGGPADPIAPTIIIPPRNTSVVTGTSEVTMECVANARPLIKLSISWRKNGVLVNVGLSDFNRRLTILSPLVSDAGYYECEAILRSSSVPSVSAGAYLHVLEPPQFMKEPEKHITAEMEKVVDIPCQARGVPQPDIVWYKDALPIDPVKTPRYRVLVGGSLQVNGLLPDDTGMFQCFARNSAGEVQTNTYLAVTSIAPNITAGPSDSTVIDGMSVILHCETSGAPRPAITWQKGERVLASGSVQLPRFTLLESGSLLISPSHISDAGTYTCMASNSRGIDEASADLVVWARTRITTPPQDQSVIKGTKAIMTCGVTHDPSVTVRHVWEKEGSVINVQSIPRMRLDADGTLHISQTWSGDIGTYTCRVTSVGGNDTRSAHLRVRQLPHAPENPTALLSTSEKRAIDLAWAKPFDGNSPLIRYILEVSENTRLVLFNEFQFEIGTRRDKMIAGVKVKIPSEYAPWAILLANIEPESTAVTVNGLIPARSYQFRLCAVNDVGKGQFSKETERVSLPEEPPSAPPQNVIASGRTNQSIMIQWQPPPESHQNGILRGYTVRYRLTGLPVDYQIKNISSPDVTNLLLEDLIIWTNYEIEVAAYNGAGLGTFSHKVTEWTLQGVPTIAPGNVQVEAVNSTTLRFTWMAPNPQFINGINQGYRLLAWEPGKDEEVAMVTVRPNFQDSVHVGYVTGLKKFTEYYTSVLCFTTPGDGPRSPPKALRTHEDTPGAVGHLSFTEILDTSLKVSWSEPGEKNGVLTGYRISWEEYNRTNTRVTHYLPNVTLEYRVTGLTALTTYTIEVAGMTSKGQGQLSSSTISSGVPPELPGPPTNMAISNIGPRSVTLQFKPGYDGKTSISRWQVEAQVGVVGENEDWVMVHQVSNEPEARSLEVPGLNPYTFYRFRMRQVNIVGISPPSQPSRKIQTLPAPPDMAPANVTLRTASETSLWLRWMPLPEWEYNGHAEQVGYRIQYSRAGSQGRALTHVIADRLEREFTIEDLEEWTEYEVRVQAINGIGMGPWSQPVRGRTRESVPSCGPTNVSAFATTSSSILVRWFEVPEPDRNGLILGYKVVYKEKDFDSAVHFWTVEGNATHSVQLTGLGKYVLYEIQVLAFTRIGDGRPSSPPILERTLDDVPGPPVGILFPEVRTTSVRLIWQSPSQPNGIILAYQITYHLNSTNSNTATVDVLSPSARQYTVTNLKPESVYVFRITAQTRKGWGEAAEALVVTTEKRARPQPTSRPTVPQKDVQARHVLLSWEPGSDGLSPVRYYTVQLRELPENNWTVHSASVSHEATSYVVSRLKPFTSYQFRVKATNDIGDSEYSEESEAITTLQDAPDEAPAILSVTPHTTTSVLIRWQPPSEEKINGILLGFRIRYRELLYDRLRGYAAHAINSASTWADLNAPYSIRNLSDSTLTQYELDKLSKHKRFEIRMSVYNAVGEGPKSPPQEVFVGEAVPTAPPQNVVIQSATATQLDVTWDPPPVDAQNGDIQGYKVYFWEYQRKNETERLRTLFMPEGGVKLKNLTGYTTYMISVAPFNAAGDGPRTAPTRGRTQQAAPSAPSFIHFSELTTTSVNVSWGEPTFPNGIIEGYRLVYEPCTPVDESSVACADCLHSPSPPGVSKTVTVDVKGSGPLWLKLKDLADGITYNFRIRAKTFIYGPEVEANITTGPGEGAPGPPGEPFITRYGSALTIHWTSGDPGRAPITRYVIEARPSDEGLWDILIKDIPKEVTSHTFNMDILKQGVSYDFRVIGVNDYGYGSPSLPSPSISAQKVAPFYEEWWFLVVVALVGLIFILLLVFILIIRGQSKKYAKKSESGNNSNCNALTHGDMVSLDEGRFPALELNNRRLSVKNSFCRKNGVYTRSPPRPSPGSLHYSDEDVSTKYNDLIPAESSSLTEKPSEISDSQGFGPGGAHSVEAEGKSEPPDICITYVLCNIQQERRALECILREALVFSYGTGGLHTLPLHLGSDSEYEVDPNRQKTHSFVNHYISDPTYYNSWRRQQKGISRAQAYSYTESESGDPDHCAPPPLPPLPPLPPQLSSPSPQPQQAQGQPQGQGSLFRPKGSRTPTPSQQSSNPPSQHSTLYRPPSSLAPGSRAPIAGFSSFV</sequence>
<keyword evidence="2" id="KW-1185">Reference proteome</keyword>
<gene>
    <name evidence="1" type="ORF">L3Q82_010196</name>
</gene>
<evidence type="ECO:0000313" key="2">
    <source>
        <dbReference type="Proteomes" id="UP000831701"/>
    </source>
</evidence>
<name>A0ACB8WBM1_9TELE</name>
<protein>
    <submittedName>
        <fullName evidence="1">Uncharacterized protein</fullName>
    </submittedName>
</protein>
<accession>A0ACB8WBM1</accession>
<reference evidence="1" key="1">
    <citation type="submission" date="2022-04" db="EMBL/GenBank/DDBJ databases">
        <title>Jade perch genome.</title>
        <authorList>
            <person name="Chao B."/>
        </authorList>
    </citation>
    <scope>NUCLEOTIDE SEQUENCE</scope>
    <source>
        <strain evidence="1">CB-2022</strain>
    </source>
</reference>
<dbReference type="Proteomes" id="UP000831701">
    <property type="component" value="Chromosome 12"/>
</dbReference>
<proteinExistence type="predicted"/>
<organism evidence="1 2">
    <name type="scientific">Scortum barcoo</name>
    <name type="common">barcoo grunter</name>
    <dbReference type="NCBI Taxonomy" id="214431"/>
    <lineage>
        <taxon>Eukaryota</taxon>
        <taxon>Metazoa</taxon>
        <taxon>Chordata</taxon>
        <taxon>Craniata</taxon>
        <taxon>Vertebrata</taxon>
        <taxon>Euteleostomi</taxon>
        <taxon>Actinopterygii</taxon>
        <taxon>Neopterygii</taxon>
        <taxon>Teleostei</taxon>
        <taxon>Neoteleostei</taxon>
        <taxon>Acanthomorphata</taxon>
        <taxon>Eupercaria</taxon>
        <taxon>Centrarchiformes</taxon>
        <taxon>Terapontoidei</taxon>
        <taxon>Terapontidae</taxon>
        <taxon>Scortum</taxon>
    </lineage>
</organism>
<evidence type="ECO:0000313" key="1">
    <source>
        <dbReference type="EMBL" id="KAI3365080.1"/>
    </source>
</evidence>
<comment type="caution">
    <text evidence="1">The sequence shown here is derived from an EMBL/GenBank/DDBJ whole genome shotgun (WGS) entry which is preliminary data.</text>
</comment>
<dbReference type="EMBL" id="CM041542">
    <property type="protein sequence ID" value="KAI3365080.1"/>
    <property type="molecule type" value="Genomic_DNA"/>
</dbReference>